<reference evidence="3" key="1">
    <citation type="submission" date="2018-01" db="EMBL/GenBank/DDBJ databases">
        <title>Rubneribacter badeniensis gen. nov., sp. nov., and Colonibacter rubneri, gen. nov., sp. nov., WGS of new members of the Eggerthellaceae.</title>
        <authorList>
            <person name="Danylec N."/>
            <person name="Stoll D.A."/>
            <person name="Doetsch A."/>
            <person name="Kulling S.E."/>
            <person name="Huch M."/>
        </authorList>
    </citation>
    <scope>NUCLEOTIDE SEQUENCE [LARGE SCALE GENOMIC DNA]</scope>
    <source>
        <strain evidence="3">ResAG-96</strain>
    </source>
</reference>
<sequence length="84" mass="9587">MHYINADSTLAQLCGNGIRCFAKYLVDRGLIAAAEDHLTARRFPGRSPSALRSTRRRSWSVRLLIWAGPFSILPSYRSRPRRMP</sequence>
<dbReference type="Proteomes" id="UP000236197">
    <property type="component" value="Unassembled WGS sequence"/>
</dbReference>
<dbReference type="SUPFAM" id="SSF54506">
    <property type="entry name" value="Diaminopimelate epimerase-like"/>
    <property type="match status" value="1"/>
</dbReference>
<accession>A0A2K2UCV0</accession>
<feature type="active site" evidence="1">
    <location>
        <position position="14"/>
    </location>
</feature>
<dbReference type="AlphaFoldDB" id="A0A2K2UCV0"/>
<evidence type="ECO:0000313" key="3">
    <source>
        <dbReference type="Proteomes" id="UP000236197"/>
    </source>
</evidence>
<keyword evidence="3" id="KW-1185">Reference proteome</keyword>
<organism evidence="2 3">
    <name type="scientific">Enteroscipio rubneri</name>
    <dbReference type="NCBI Taxonomy" id="2070686"/>
    <lineage>
        <taxon>Bacteria</taxon>
        <taxon>Bacillati</taxon>
        <taxon>Actinomycetota</taxon>
        <taxon>Coriobacteriia</taxon>
        <taxon>Eggerthellales</taxon>
        <taxon>Eggerthellaceae</taxon>
        <taxon>Enteroscipio</taxon>
    </lineage>
</organism>
<dbReference type="GO" id="GO:0009089">
    <property type="term" value="P:lysine biosynthetic process via diaminopimelate"/>
    <property type="evidence" value="ECO:0007669"/>
    <property type="project" value="InterPro"/>
</dbReference>
<gene>
    <name evidence="2" type="ORF">C2L71_04850</name>
</gene>
<dbReference type="PROSITE" id="PS01326">
    <property type="entry name" value="DAP_EPIMERASE"/>
    <property type="match status" value="1"/>
</dbReference>
<dbReference type="GO" id="GO:0005737">
    <property type="term" value="C:cytoplasm"/>
    <property type="evidence" value="ECO:0007669"/>
    <property type="project" value="InterPro"/>
</dbReference>
<evidence type="ECO:0000256" key="1">
    <source>
        <dbReference type="PROSITE-ProRule" id="PRU10125"/>
    </source>
</evidence>
<dbReference type="Gene3D" id="3.10.310.10">
    <property type="entry name" value="Diaminopimelate Epimerase, Chain A, domain 1"/>
    <property type="match status" value="1"/>
</dbReference>
<dbReference type="InterPro" id="IPR018510">
    <property type="entry name" value="DAP_epimerase_AS"/>
</dbReference>
<proteinExistence type="predicted"/>
<dbReference type="GO" id="GO:0008837">
    <property type="term" value="F:diaminopimelate epimerase activity"/>
    <property type="evidence" value="ECO:0007669"/>
    <property type="project" value="InterPro"/>
</dbReference>
<name>A0A2K2UCV0_9ACTN</name>
<comment type="caution">
    <text evidence="2">The sequence shown here is derived from an EMBL/GenBank/DDBJ whole genome shotgun (WGS) entry which is preliminary data.</text>
</comment>
<evidence type="ECO:0008006" key="4">
    <source>
        <dbReference type="Google" id="ProtNLM"/>
    </source>
</evidence>
<dbReference type="EMBL" id="PPEK01000003">
    <property type="protein sequence ID" value="PNV68156.1"/>
    <property type="molecule type" value="Genomic_DNA"/>
</dbReference>
<evidence type="ECO:0000313" key="2">
    <source>
        <dbReference type="EMBL" id="PNV68156.1"/>
    </source>
</evidence>
<protein>
    <recommendedName>
        <fullName evidence="4">Diaminopimelate epimerase</fullName>
    </recommendedName>
</protein>